<reference evidence="4" key="1">
    <citation type="submission" date="2012-02" db="EMBL/GenBank/DDBJ databases">
        <title>The complete genome of Solitalea canadensis DSM 3403.</title>
        <authorList>
            <consortium name="US DOE Joint Genome Institute (JGI-PGF)"/>
            <person name="Lucas S."/>
            <person name="Copeland A."/>
            <person name="Lapidus A."/>
            <person name="Glavina del Rio T."/>
            <person name="Dalin E."/>
            <person name="Tice H."/>
            <person name="Bruce D."/>
            <person name="Goodwin L."/>
            <person name="Pitluck S."/>
            <person name="Peters L."/>
            <person name="Ovchinnikova G."/>
            <person name="Lu M."/>
            <person name="Kyrpides N."/>
            <person name="Mavromatis K."/>
            <person name="Ivanova N."/>
            <person name="Brettin T."/>
            <person name="Detter J.C."/>
            <person name="Han C."/>
            <person name="Larimer F."/>
            <person name="Land M."/>
            <person name="Hauser L."/>
            <person name="Markowitz V."/>
            <person name="Cheng J.-F."/>
            <person name="Hugenholtz P."/>
            <person name="Woyke T."/>
            <person name="Wu D."/>
            <person name="Spring S."/>
            <person name="Schroeder M."/>
            <person name="Kopitz M."/>
            <person name="Brambilla E."/>
            <person name="Klenk H.-P."/>
            <person name="Eisen J.A."/>
        </authorList>
    </citation>
    <scope>NUCLEOTIDE SEQUENCE</scope>
    <source>
        <strain evidence="4">DSM 3403</strain>
    </source>
</reference>
<dbReference type="Pfam" id="PF19081">
    <property type="entry name" value="Ig_7"/>
    <property type="match status" value="1"/>
</dbReference>
<accession>H8KXH5</accession>
<dbReference type="SUPFAM" id="SSF49899">
    <property type="entry name" value="Concanavalin A-like lectins/glucanases"/>
    <property type="match status" value="1"/>
</dbReference>
<dbReference type="KEGG" id="scn:Solca_3499"/>
<keyword evidence="5" id="KW-1185">Reference proteome</keyword>
<dbReference type="STRING" id="929556.Solca_3499"/>
<feature type="domain" description="PKD-like" evidence="3">
    <location>
        <begin position="850"/>
        <end position="924"/>
    </location>
</feature>
<dbReference type="InterPro" id="IPR013320">
    <property type="entry name" value="ConA-like_dom_sf"/>
</dbReference>
<feature type="domain" description="PKD-like" evidence="3">
    <location>
        <begin position="1194"/>
        <end position="1268"/>
    </location>
</feature>
<evidence type="ECO:0000256" key="1">
    <source>
        <dbReference type="SAM" id="SignalP"/>
    </source>
</evidence>
<feature type="domain" description="PKD-like" evidence="3">
    <location>
        <begin position="1275"/>
        <end position="1356"/>
    </location>
</feature>
<evidence type="ECO:0000313" key="4">
    <source>
        <dbReference type="EMBL" id="AFD08504.1"/>
    </source>
</evidence>
<dbReference type="eggNOG" id="COG5492">
    <property type="taxonomic scope" value="Bacteria"/>
</dbReference>
<dbReference type="Pfam" id="PF19408">
    <property type="entry name" value="PKD_6"/>
    <property type="match status" value="4"/>
</dbReference>
<gene>
    <name evidence="4" type="ordered locus">Solca_3499</name>
</gene>
<sequence length="2242" mass="226051">MSKTFTLKSKIKKSCIQKAFIFLLSLVAISNTSLAQFTTINEPFKNSTYDNTKLTIFGDASLTAPGIDPTGSGWLRLTPDLGNKVGYVVMNQSFPSKLGVEFEFEFKVYGSSGADGFSVFLFDAATPTFTIGAAGGALGYSRRNAESGVSGGYLGVGIDEYGNFGASTESKPGGFNGTGVADAISVRGPGNGTTGYNYITGTGPQLGGTALAGTSIDYTTATTTRPADATYYRKAKVLIEPDATYTNYFVSVFLQTSPTGAYNTIINHVSIGTVPPANLKLGFAASTGGSTSIHEVRNVIVRTPANPDIAKTAITQLYNGDPISYTITANNSSLVALSSGAIRDTVPSGITISNIVISTTGGATASLTSGAVNPQMNVNITSFPAGSSVTATINGTVNVLGTVTSVKNTAYLKNLPASYTDPDPLNNVSYIITNIKHIDLEVTAVDYPASPATLIACNDYVASIGIRNNGDDLPAPPGYRVSVALPPGTTYSTTGSTPGGVYNSGTNTVTWDLSTSALNTNATANVYVGFTVLSTATSPLAGITASISSLGVQIDKLPANNSKTSATKAVNVVPLVGGQVSADQSFCANGNPIAFSQTVAASGGTGSYNYQWQSSTNGGTTWTDIASATLPTYDAPNITTTTQYKRRVTSGTNGCWTDYTNVVTVTITPAVVAGSIGAAQTICSGSAPATLIQVTAPTGGNGTFAYQWQSSPNNSTWTDIGGANGSTFSPPTLTANTYYRRGVSSGTCGYAYSASVLIRVDIPANAGPDICTTNNSVTMAASSAGSGSGAWTRISTTDPSPPAITTASSNTTTITGISNGTVSVFRWTVTNGCGTTTSDVVVGRGVTPATPTILGASPVCSGTTQTYSVTNVTGHTYTWSITSGTATILSGQGTSSVTVDIPFSTIPTTFGIRLTDTYGCTSSNGNRTINVSASPTANAGPDQSKCSGTFTMAASGAGSWSVGSKDATVTAVSFSNTTSPTATVTLTGVGKATLIWAVSNGTCTNTDDVDLTLGASTPTGIAANRCGTGTVALSASGAIAGEVYKWYDAANTPMQTNASPNFTTPSIAGTATYYVAIYNATGNCESTRIPVTATVNPLPTVFTVGGGGVSCSGAGVNVVLSGSEAGVNYQLRIGGADTGSPLAGTGSALTFNNLTVAGTYTIIATNASTSCSENMIGSAVITTGAAPSQPGAFATSTASVCQGVNNIVYTVPNVAGVTYTWSYSGTGATINGTGNSITIDYSNSATSGTLSVTASNACGTSIARTVNVTVNSLPTQPGAFTTSSSTVCQGQNNVTYTIPAVSGATSYNWTYSGTGATISGTGTSVNLSFSTTATSGTLSVTATNTCGTSPAQTVAINVTPLPAQPAAFTTSSANVCSGQSNVAFIVPDDPTVNYIWNYGGTGATITNTRGSALISFDGTATSGTLSVTATNGCGLSTSRTINITVNPLPTVFNVTGGGTLCSGGAGTPISLSGSQTGVSYQLKDAANSNVGAAIVGTGAALNFGNIAVGGTYTVLATNTTTTCNLVMNGSAIITVDPVSVGGTVNTSTIVCSGTNSGTLTLAGHTGNVIRWESSINGGGSWNTIANTTTSQTYTNLTANTLYRAVVKSGVCAEANSASATITIDPVSVGGTVSTSAAVCTGANNGTLTLSGHTGNLVRWESSTNGGGSWNNITNTSTTLNYVNITATTLYRAVVQNGSCATANSNTATIAVNPLITNNSITDSPITQNCGASTFIQATTPSGGNGSYNYQWESSPDNSAWTTIGGANSQGLSTGTITSTTYFRRIVTSGGCSSMSNVYSITITTNPFTSNTISVNGPSSGCTSVAPWSLEGDFPSGGYNSTYSFQWFSSVTSPAAGFASIPGATGQQYIPGTLTQTTYFKRVATSGGCSFESNVLTISITGVPTAAISYSGSPFCSNSTTIQTVTQTGATGGTYSAPAGLSINSVTGDINPSLSTPNTYTVTYIIAATGSCPLVTATTSVIITPAPAATISYAGSPFCMSVSVPQSVTLTGTAGGTYSAPAGLTLNSSSGQITPSTSTQGTYTVSYTVTSSGCTTVTTTTVVINLVPTVAATPLTQETLCNGNAISAISISNPNSISGTTFTWTRNKTVEVSGIAASGSGSSITGSLTNTTNSVQVVDFTITASANGCSGNPVTVSVTVYPTMILTMVAKDVSCTGGSDGEITLTVSGGKPPYQFTINDGANYFPAVPTNTPIYSFSNLLKGTYNVIVRDSNGCTAFPCQLP</sequence>
<feature type="domain" description="Ig-like" evidence="2">
    <location>
        <begin position="1018"/>
        <end position="1097"/>
    </location>
</feature>
<name>H8KXH5_SOLCM</name>
<dbReference type="eggNOG" id="COG5184">
    <property type="taxonomic scope" value="Bacteria"/>
</dbReference>
<dbReference type="OrthoDB" id="5726170at2"/>
<evidence type="ECO:0000259" key="2">
    <source>
        <dbReference type="Pfam" id="PF19081"/>
    </source>
</evidence>
<protein>
    <submittedName>
        <fullName evidence="4">Uncharacterized protein</fullName>
    </submittedName>
</protein>
<feature type="signal peptide" evidence="1">
    <location>
        <begin position="1"/>
        <end position="35"/>
    </location>
</feature>
<dbReference type="eggNOG" id="COG4719">
    <property type="taxonomic scope" value="Bacteria"/>
</dbReference>
<dbReference type="GO" id="GO:0004553">
    <property type="term" value="F:hydrolase activity, hydrolyzing O-glycosyl compounds"/>
    <property type="evidence" value="ECO:0007669"/>
    <property type="project" value="UniProtKB-ARBA"/>
</dbReference>
<proteinExistence type="predicted"/>
<organism evidence="4 5">
    <name type="scientific">Solitalea canadensis (strain ATCC 29591 / DSM 3403 / JCM 21819 / LMG 8368 / NBRC 15130 / NCIMB 12057 / USAM 9D)</name>
    <name type="common">Flexibacter canadensis</name>
    <dbReference type="NCBI Taxonomy" id="929556"/>
    <lineage>
        <taxon>Bacteria</taxon>
        <taxon>Pseudomonadati</taxon>
        <taxon>Bacteroidota</taxon>
        <taxon>Sphingobacteriia</taxon>
        <taxon>Sphingobacteriales</taxon>
        <taxon>Sphingobacteriaceae</taxon>
        <taxon>Solitalea</taxon>
    </lineage>
</organism>
<dbReference type="InterPro" id="IPR044023">
    <property type="entry name" value="Ig_7"/>
</dbReference>
<dbReference type="Gene3D" id="2.60.40.2700">
    <property type="match status" value="1"/>
</dbReference>
<dbReference type="InterPro" id="IPR013783">
    <property type="entry name" value="Ig-like_fold"/>
</dbReference>
<dbReference type="eggNOG" id="COG3209">
    <property type="taxonomic scope" value="Bacteria"/>
</dbReference>
<dbReference type="eggNOG" id="COG3405">
    <property type="taxonomic scope" value="Bacteria"/>
</dbReference>
<dbReference type="HOGENOM" id="CLU_230747_0_0_10"/>
<dbReference type="Gene3D" id="2.60.120.200">
    <property type="match status" value="1"/>
</dbReference>
<dbReference type="Gene3D" id="2.60.40.10">
    <property type="entry name" value="Immunoglobulins"/>
    <property type="match status" value="1"/>
</dbReference>
<dbReference type="EMBL" id="CP003349">
    <property type="protein sequence ID" value="AFD08504.1"/>
    <property type="molecule type" value="Genomic_DNA"/>
</dbReference>
<dbReference type="GO" id="GO:0005975">
    <property type="term" value="P:carbohydrate metabolic process"/>
    <property type="evidence" value="ECO:0007669"/>
    <property type="project" value="UniProtKB-ARBA"/>
</dbReference>
<dbReference type="Proteomes" id="UP000007590">
    <property type="component" value="Chromosome"/>
</dbReference>
<feature type="domain" description="PKD-like" evidence="3">
    <location>
        <begin position="1366"/>
        <end position="1443"/>
    </location>
</feature>
<evidence type="ECO:0000313" key="5">
    <source>
        <dbReference type="Proteomes" id="UP000007590"/>
    </source>
</evidence>
<feature type="chain" id="PRO_5003613303" evidence="1">
    <location>
        <begin position="36"/>
        <end position="2242"/>
    </location>
</feature>
<dbReference type="RefSeq" id="WP_014681727.1">
    <property type="nucleotide sequence ID" value="NC_017770.1"/>
</dbReference>
<dbReference type="InterPro" id="IPR045829">
    <property type="entry name" value="PKD_6"/>
</dbReference>
<evidence type="ECO:0000259" key="3">
    <source>
        <dbReference type="Pfam" id="PF19408"/>
    </source>
</evidence>
<keyword evidence="1" id="KW-0732">Signal</keyword>